<organism evidence="10 11">
    <name type="scientific">Abyssobacteria bacterium (strain SURF_5)</name>
    <dbReference type="NCBI Taxonomy" id="2093360"/>
    <lineage>
        <taxon>Bacteria</taxon>
        <taxon>Pseudomonadati</taxon>
        <taxon>Candidatus Hydrogenedentota</taxon>
        <taxon>Candidatus Abyssobacteria</taxon>
    </lineage>
</organism>
<dbReference type="GO" id="GO:0009279">
    <property type="term" value="C:cell outer membrane"/>
    <property type="evidence" value="ECO:0007669"/>
    <property type="project" value="UniProtKB-SubCell"/>
</dbReference>
<dbReference type="GO" id="GO:0015562">
    <property type="term" value="F:efflux transmembrane transporter activity"/>
    <property type="evidence" value="ECO:0007669"/>
    <property type="project" value="InterPro"/>
</dbReference>
<dbReference type="GO" id="GO:1990281">
    <property type="term" value="C:efflux pump complex"/>
    <property type="evidence" value="ECO:0007669"/>
    <property type="project" value="TreeGrafter"/>
</dbReference>
<dbReference type="PANTHER" id="PTHR30026:SF20">
    <property type="entry name" value="OUTER MEMBRANE PROTEIN TOLC"/>
    <property type="match status" value="1"/>
</dbReference>
<dbReference type="Pfam" id="PF02321">
    <property type="entry name" value="OEP"/>
    <property type="match status" value="2"/>
</dbReference>
<comment type="caution">
    <text evidence="10">The sequence shown here is derived from an EMBL/GenBank/DDBJ whole genome shotgun (WGS) entry which is preliminary data.</text>
</comment>
<protein>
    <submittedName>
        <fullName evidence="10">TolC family protein</fullName>
    </submittedName>
</protein>
<dbReference type="Gene3D" id="1.20.1600.10">
    <property type="entry name" value="Outer membrane efflux proteins (OEP)"/>
    <property type="match status" value="1"/>
</dbReference>
<evidence type="ECO:0000256" key="1">
    <source>
        <dbReference type="ARBA" id="ARBA00004442"/>
    </source>
</evidence>
<evidence type="ECO:0000256" key="4">
    <source>
        <dbReference type="ARBA" id="ARBA00022452"/>
    </source>
</evidence>
<comment type="similarity">
    <text evidence="2">Belongs to the outer membrane factor (OMF) (TC 1.B.17) family.</text>
</comment>
<evidence type="ECO:0000256" key="2">
    <source>
        <dbReference type="ARBA" id="ARBA00007613"/>
    </source>
</evidence>
<dbReference type="PIRSF" id="PIRSF001892">
    <property type="entry name" value="CyaE"/>
    <property type="match status" value="1"/>
</dbReference>
<keyword evidence="5" id="KW-0812">Transmembrane</keyword>
<feature type="coiled-coil region" evidence="8">
    <location>
        <begin position="182"/>
        <end position="247"/>
    </location>
</feature>
<evidence type="ECO:0000256" key="5">
    <source>
        <dbReference type="ARBA" id="ARBA00022692"/>
    </source>
</evidence>
<keyword evidence="7" id="KW-0998">Cell outer membrane</keyword>
<feature type="coiled-coil region" evidence="8">
    <location>
        <begin position="387"/>
        <end position="414"/>
    </location>
</feature>
<name>A0A3A4NQZ2_ABYX5</name>
<evidence type="ECO:0000256" key="9">
    <source>
        <dbReference type="SAM" id="SignalP"/>
    </source>
</evidence>
<dbReference type="PANTHER" id="PTHR30026">
    <property type="entry name" value="OUTER MEMBRANE PROTEIN TOLC"/>
    <property type="match status" value="1"/>
</dbReference>
<feature type="signal peptide" evidence="9">
    <location>
        <begin position="1"/>
        <end position="29"/>
    </location>
</feature>
<keyword evidence="3" id="KW-0813">Transport</keyword>
<proteinExistence type="inferred from homology"/>
<keyword evidence="8" id="KW-0175">Coiled coil</keyword>
<reference evidence="10 11" key="1">
    <citation type="journal article" date="2017" name="ISME J.">
        <title>Energy and carbon metabolisms in a deep terrestrial subsurface fluid microbial community.</title>
        <authorList>
            <person name="Momper L."/>
            <person name="Jungbluth S.P."/>
            <person name="Lee M.D."/>
            <person name="Amend J.P."/>
        </authorList>
    </citation>
    <scope>NUCLEOTIDE SEQUENCE [LARGE SCALE GENOMIC DNA]</scope>
    <source>
        <strain evidence="10">SURF_5</strain>
    </source>
</reference>
<dbReference type="SUPFAM" id="SSF56954">
    <property type="entry name" value="Outer membrane efflux proteins (OEP)"/>
    <property type="match status" value="1"/>
</dbReference>
<evidence type="ECO:0000256" key="6">
    <source>
        <dbReference type="ARBA" id="ARBA00023136"/>
    </source>
</evidence>
<evidence type="ECO:0000313" key="11">
    <source>
        <dbReference type="Proteomes" id="UP000265882"/>
    </source>
</evidence>
<keyword evidence="9" id="KW-0732">Signal</keyword>
<evidence type="ECO:0000313" key="10">
    <source>
        <dbReference type="EMBL" id="RJP22867.1"/>
    </source>
</evidence>
<evidence type="ECO:0000256" key="3">
    <source>
        <dbReference type="ARBA" id="ARBA00022448"/>
    </source>
</evidence>
<dbReference type="AlphaFoldDB" id="A0A3A4NQZ2"/>
<dbReference type="GO" id="GO:0015288">
    <property type="term" value="F:porin activity"/>
    <property type="evidence" value="ECO:0007669"/>
    <property type="project" value="TreeGrafter"/>
</dbReference>
<dbReference type="EMBL" id="QZKU01000053">
    <property type="protein sequence ID" value="RJP22867.1"/>
    <property type="molecule type" value="Genomic_DNA"/>
</dbReference>
<keyword evidence="4" id="KW-1134">Transmembrane beta strand</keyword>
<dbReference type="Proteomes" id="UP000265882">
    <property type="component" value="Unassembled WGS sequence"/>
</dbReference>
<evidence type="ECO:0000256" key="7">
    <source>
        <dbReference type="ARBA" id="ARBA00023237"/>
    </source>
</evidence>
<accession>A0A3A4NQZ2</accession>
<dbReference type="InterPro" id="IPR028351">
    <property type="entry name" value="CyaE"/>
</dbReference>
<gene>
    <name evidence="10" type="ORF">C4520_07525</name>
</gene>
<comment type="subcellular location">
    <subcellularLocation>
        <location evidence="1">Cell outer membrane</location>
    </subcellularLocation>
</comment>
<keyword evidence="6" id="KW-0472">Membrane</keyword>
<sequence length="465" mass="51213">MGIYQKANNNYFLVLVAAFMLSLSSGSFAQEVVQQPLTLEESIRNAFASNPDVTVAQERIEQARAAVKQAQAGFYPKLSISENFARTDYAPMVFTYQLAQGNLSGESPAAPPPGFDPFASFNDPDPLSNWNTQLLLRWPLFQGGRTVYSTRAAVDQVEASEAQLISVYNELAYAVSAAFYSILQAEQSIQIAEESARQIRQQLDVATARFENEVALKSDVLRVAVRLAEAENQLVIARHNLERAKSQLNLAMGRNVNTPVVLAPLEAPPPAETLPLEVLMERAKETRPDITAAEHNVLALEQLIGAAKADYYPQVNAFAHYDVDTEDFSDTSDSWMVGVGVSLSLFDGFLTRSNVQQRRAQLREAQAQRDKLVLHVENDVKSAYLARSEALLRLDVLQEIIAEAEENLRIVSERYSEGMALVTDLLDAEVALTNARLQRLAAQYQYRIAAAALERAIGGFAAGGI</sequence>
<dbReference type="InterPro" id="IPR003423">
    <property type="entry name" value="OMP_efflux"/>
</dbReference>
<evidence type="ECO:0000256" key="8">
    <source>
        <dbReference type="SAM" id="Coils"/>
    </source>
</evidence>
<feature type="chain" id="PRO_5017459634" evidence="9">
    <location>
        <begin position="30"/>
        <end position="465"/>
    </location>
</feature>
<dbReference type="InterPro" id="IPR051906">
    <property type="entry name" value="TolC-like"/>
</dbReference>